<gene>
    <name evidence="2" type="ORF">METZ01_LOCUS8757</name>
</gene>
<evidence type="ECO:0000313" key="2">
    <source>
        <dbReference type="EMBL" id="SUZ55903.1"/>
    </source>
</evidence>
<feature type="non-terminal residue" evidence="2">
    <location>
        <position position="1"/>
    </location>
</feature>
<reference evidence="2" key="1">
    <citation type="submission" date="2018-05" db="EMBL/GenBank/DDBJ databases">
        <authorList>
            <person name="Lanie J.A."/>
            <person name="Ng W.-L."/>
            <person name="Kazmierczak K.M."/>
            <person name="Andrzejewski T.M."/>
            <person name="Davidsen T.M."/>
            <person name="Wayne K.J."/>
            <person name="Tettelin H."/>
            <person name="Glass J.I."/>
            <person name="Rusch D."/>
            <person name="Podicherti R."/>
            <person name="Tsui H.-C.T."/>
            <person name="Winkler M.E."/>
        </authorList>
    </citation>
    <scope>NUCLEOTIDE SEQUENCE</scope>
</reference>
<keyword evidence="1" id="KW-1133">Transmembrane helix</keyword>
<accession>A0A381NR01</accession>
<sequence length="313" mass="35159">VGVLNRQFGMEREREKVTLIALAAGSFLTSLYAGYRLDGIGRTIELPLFGIEFHLISTPLWILAGLATLLCLQQLFHEIWHHGVWLVGIYALTGLGTTLFYVMFDQGYTWYLVTLVLLLLALFLIYWMVLEMYALRSHIQSELPDEEIALSDWLPALPTFMLFTMLSYYCYTKWYLGEDGWTFGYARQGYLLFQLLAFGTGVYALWVPQGLLGRHIKEELQESEVLHKLLPGGGGRCPECSGEMRARGMACPECEERKRVAFCNVCELYVASCSGCGLGAQVGAVCKGCEQPMDGLHCNACKHAGPVRFWSST</sequence>
<keyword evidence="1" id="KW-0812">Transmembrane</keyword>
<feature type="transmembrane region" description="Helical" evidence="1">
    <location>
        <begin position="84"/>
        <end position="104"/>
    </location>
</feature>
<evidence type="ECO:0000256" key="1">
    <source>
        <dbReference type="SAM" id="Phobius"/>
    </source>
</evidence>
<keyword evidence="1" id="KW-0472">Membrane</keyword>
<dbReference type="AlphaFoldDB" id="A0A381NR01"/>
<feature type="transmembrane region" description="Helical" evidence="1">
    <location>
        <begin position="17"/>
        <end position="35"/>
    </location>
</feature>
<organism evidence="2">
    <name type="scientific">marine metagenome</name>
    <dbReference type="NCBI Taxonomy" id="408172"/>
    <lineage>
        <taxon>unclassified sequences</taxon>
        <taxon>metagenomes</taxon>
        <taxon>ecological metagenomes</taxon>
    </lineage>
</organism>
<feature type="transmembrane region" description="Helical" evidence="1">
    <location>
        <begin position="110"/>
        <end position="129"/>
    </location>
</feature>
<dbReference type="EMBL" id="UINC01000467">
    <property type="protein sequence ID" value="SUZ55903.1"/>
    <property type="molecule type" value="Genomic_DNA"/>
</dbReference>
<feature type="transmembrane region" description="Helical" evidence="1">
    <location>
        <begin position="189"/>
        <end position="207"/>
    </location>
</feature>
<name>A0A381NR01_9ZZZZ</name>
<proteinExistence type="predicted"/>
<feature type="transmembrane region" description="Helical" evidence="1">
    <location>
        <begin position="150"/>
        <end position="169"/>
    </location>
</feature>
<feature type="transmembrane region" description="Helical" evidence="1">
    <location>
        <begin position="55"/>
        <end position="72"/>
    </location>
</feature>
<protein>
    <submittedName>
        <fullName evidence="2">Uncharacterized protein</fullName>
    </submittedName>
</protein>